<keyword evidence="2" id="KW-1185">Reference proteome</keyword>
<accession>A0ACC3SB53</accession>
<protein>
    <submittedName>
        <fullName evidence="1">Suppressor of glycerol defect</fullName>
    </submittedName>
</protein>
<dbReference type="Proteomes" id="UP001320706">
    <property type="component" value="Unassembled WGS sequence"/>
</dbReference>
<organism evidence="1 2">
    <name type="scientific">Zalaria obscura</name>
    <dbReference type="NCBI Taxonomy" id="2024903"/>
    <lineage>
        <taxon>Eukaryota</taxon>
        <taxon>Fungi</taxon>
        <taxon>Dikarya</taxon>
        <taxon>Ascomycota</taxon>
        <taxon>Pezizomycotina</taxon>
        <taxon>Dothideomycetes</taxon>
        <taxon>Dothideomycetidae</taxon>
        <taxon>Dothideales</taxon>
        <taxon>Zalariaceae</taxon>
        <taxon>Zalaria</taxon>
    </lineage>
</organism>
<evidence type="ECO:0000313" key="2">
    <source>
        <dbReference type="Proteomes" id="UP001320706"/>
    </source>
</evidence>
<sequence length="917" mass="101814">MYKGGKSGLAAEILHIRLLSLNFLSIMRQHIAPTLPKAILDRIQGGSIPHRADGGASNRNRKAPSRKEKRKAEREQKKKQKRQQRPTQRLNFNGGNASESDEDEDAFSPEPQPVPQTAPKAKPVKDSNGNPIKSILKSTKKADPPKKADIESSPPPPPRVSRAVKDRLAEDDAEIAALEKKLGMKKGKKSKAVDEDGLDWLLDGLDGSEDEGSGKRKRSEDDEWLKQKRRKVSAATKGDQEDSASEDEEGDMLDEDDEGLDGFGSEGSDSEGEEGFDLDGEDISGEDFDEEDEDEDMEEDGVVDEDGTDDDEDGDDGFEEFESDGEEEEAPAPKPRENPYVAPVPAGSAAPAPAGKYVPPSMRGAPKSDEEALQRLRRQIQGQLNRLSEANLISILQSVEQIYQNNPRQYVTTTLIDILLGLICDKTSLMDTFLILHAGFIAALYKVIGTDFGAQVIERIVADFDRFYAQGDSAGKEAANLLSLLAELYNFQVIGCAIMFDYIRVFLQELSENDTELLLKVIRTSGSQLRQDDPSSLKDIVVLVQKSVAKTGEANISVRTKFMIETINNLKNNRMKTGAAASAVVSEHTTRMKKTLGSLNTRSIKASEPLRINLADIRDTEKKGKWWLVGASYHDPSKLATSTGAHEPEPTKRSKGPGSAETPITTDEGTADLLQLAREQRMNTDIRRAIFITIMSASDFKDAHIRLLKLRLKKSQELEIPRVLIHCAGAETTYNPYYTLIARKLCGEKKLQKAFQFGLWDLFKRMGENREDEDEMPDEDEEEEMGMRKIVNLARMFADLMAEGGFPVTSLKTLNFAYLQPKTKNFCEVLFTTLFTTTLKGKRDKWENSLQEIISNAQQVPDMVQGLRYFVETTVAKASLANTKKEKEAIKRGVQITIDALMAPAADGMVLDDEDEE</sequence>
<evidence type="ECO:0000313" key="1">
    <source>
        <dbReference type="EMBL" id="KAK8206617.1"/>
    </source>
</evidence>
<gene>
    <name evidence="1" type="primary">SGD1</name>
    <name evidence="1" type="ORF">M8818_004451</name>
</gene>
<reference evidence="1" key="1">
    <citation type="submission" date="2024-02" db="EMBL/GenBank/DDBJ databases">
        <title>Metagenome Assembled Genome of Zalaria obscura JY119.</title>
        <authorList>
            <person name="Vighnesh L."/>
            <person name="Jagadeeshwari U."/>
            <person name="Venkata Ramana C."/>
            <person name="Sasikala C."/>
        </authorList>
    </citation>
    <scope>NUCLEOTIDE SEQUENCE</scope>
    <source>
        <strain evidence="1">JY119</strain>
    </source>
</reference>
<proteinExistence type="predicted"/>
<comment type="caution">
    <text evidence="1">The sequence shown here is derived from an EMBL/GenBank/DDBJ whole genome shotgun (WGS) entry which is preliminary data.</text>
</comment>
<dbReference type="EMBL" id="JAMKPW020000022">
    <property type="protein sequence ID" value="KAK8206617.1"/>
    <property type="molecule type" value="Genomic_DNA"/>
</dbReference>
<name>A0ACC3SB53_9PEZI</name>